<feature type="domain" description="ATP-grasp" evidence="2">
    <location>
        <begin position="79"/>
        <end position="345"/>
    </location>
</feature>
<evidence type="ECO:0000313" key="4">
    <source>
        <dbReference type="Proteomes" id="UP000239480"/>
    </source>
</evidence>
<dbReference type="InterPro" id="IPR011761">
    <property type="entry name" value="ATP-grasp"/>
</dbReference>
<dbReference type="GO" id="GO:0046872">
    <property type="term" value="F:metal ion binding"/>
    <property type="evidence" value="ECO:0007669"/>
    <property type="project" value="InterPro"/>
</dbReference>
<proteinExistence type="predicted"/>
<organism evidence="3 4">
    <name type="scientific">Aliiruegeria haliotis</name>
    <dbReference type="NCBI Taxonomy" id="1280846"/>
    <lineage>
        <taxon>Bacteria</taxon>
        <taxon>Pseudomonadati</taxon>
        <taxon>Pseudomonadota</taxon>
        <taxon>Alphaproteobacteria</taxon>
        <taxon>Rhodobacterales</taxon>
        <taxon>Roseobacteraceae</taxon>
        <taxon>Aliiruegeria</taxon>
    </lineage>
</organism>
<comment type="caution">
    <text evidence="3">The sequence shown here is derived from an EMBL/GenBank/DDBJ whole genome shotgun (WGS) entry which is preliminary data.</text>
</comment>
<evidence type="ECO:0000259" key="2">
    <source>
        <dbReference type="PROSITE" id="PS50975"/>
    </source>
</evidence>
<dbReference type="EMBL" id="PVTD01000004">
    <property type="protein sequence ID" value="PRY23775.1"/>
    <property type="molecule type" value="Genomic_DNA"/>
</dbReference>
<dbReference type="GO" id="GO:0005524">
    <property type="term" value="F:ATP binding"/>
    <property type="evidence" value="ECO:0007669"/>
    <property type="project" value="UniProtKB-UniRule"/>
</dbReference>
<dbReference type="PANTHER" id="PTHR21621:SF0">
    <property type="entry name" value="BETA-CITRYLGLUTAMATE SYNTHASE B-RELATED"/>
    <property type="match status" value="1"/>
</dbReference>
<dbReference type="GO" id="GO:0018169">
    <property type="term" value="F:ribosomal S6-glutamic acid ligase activity"/>
    <property type="evidence" value="ECO:0007669"/>
    <property type="project" value="TreeGrafter"/>
</dbReference>
<dbReference type="Pfam" id="PF08443">
    <property type="entry name" value="RimK"/>
    <property type="match status" value="1"/>
</dbReference>
<protein>
    <submittedName>
        <fullName evidence="3">RimK-like ATP-grasp domain-containing protein</fullName>
    </submittedName>
</protein>
<dbReference type="GO" id="GO:0009432">
    <property type="term" value="P:SOS response"/>
    <property type="evidence" value="ECO:0007669"/>
    <property type="project" value="TreeGrafter"/>
</dbReference>
<dbReference type="PROSITE" id="PS50975">
    <property type="entry name" value="ATP_GRASP"/>
    <property type="match status" value="1"/>
</dbReference>
<dbReference type="PANTHER" id="PTHR21621">
    <property type="entry name" value="RIBOSOMAL PROTEIN S6 MODIFICATION PROTEIN"/>
    <property type="match status" value="1"/>
</dbReference>
<dbReference type="GO" id="GO:0005737">
    <property type="term" value="C:cytoplasm"/>
    <property type="evidence" value="ECO:0007669"/>
    <property type="project" value="TreeGrafter"/>
</dbReference>
<dbReference type="AlphaFoldDB" id="A0A2T0RRE3"/>
<dbReference type="SUPFAM" id="SSF56059">
    <property type="entry name" value="Glutathione synthetase ATP-binding domain-like"/>
    <property type="match status" value="1"/>
</dbReference>
<evidence type="ECO:0000313" key="3">
    <source>
        <dbReference type="EMBL" id="PRY23775.1"/>
    </source>
</evidence>
<name>A0A2T0RRE3_9RHOB</name>
<keyword evidence="1" id="KW-0067">ATP-binding</keyword>
<dbReference type="Proteomes" id="UP000239480">
    <property type="component" value="Unassembled WGS sequence"/>
</dbReference>
<gene>
    <name evidence="3" type="ORF">CLV78_104267</name>
</gene>
<dbReference type="InterPro" id="IPR013651">
    <property type="entry name" value="ATP-grasp_RimK-type"/>
</dbReference>
<keyword evidence="4" id="KW-1185">Reference proteome</keyword>
<dbReference type="RefSeq" id="WP_106205158.1">
    <property type="nucleotide sequence ID" value="NZ_PVTD01000004.1"/>
</dbReference>
<accession>A0A2T0RRE3</accession>
<reference evidence="3 4" key="1">
    <citation type="submission" date="2018-03" db="EMBL/GenBank/DDBJ databases">
        <title>Genomic Encyclopedia of Archaeal and Bacterial Type Strains, Phase II (KMG-II): from individual species to whole genera.</title>
        <authorList>
            <person name="Goeker M."/>
        </authorList>
    </citation>
    <scope>NUCLEOTIDE SEQUENCE [LARGE SCALE GENOMIC DNA]</scope>
    <source>
        <strain evidence="3 4">DSM 29328</strain>
    </source>
</reference>
<evidence type="ECO:0000256" key="1">
    <source>
        <dbReference type="PROSITE-ProRule" id="PRU00409"/>
    </source>
</evidence>
<dbReference type="Gene3D" id="3.30.470.20">
    <property type="entry name" value="ATP-grasp fold, B domain"/>
    <property type="match status" value="2"/>
</dbReference>
<keyword evidence="1" id="KW-0547">Nucleotide-binding</keyword>
<dbReference type="OrthoDB" id="9803907at2"/>
<sequence>MPLHLSKPDTEALARGTPFLRLLAEAAQELGGRIEMDRNFGFVGRYTPPGGAPGPVFGKALGLNSDASAALAADKEYTATWLAAEGLPTPRGGIFFSQAYRDRMALRNRSIASRLPGAEAARSMAAMLGFPVIAKPNAGSEGEDVHRCESPEDLDRDLAALLTRHDRIRMEQCVAGRDYRLLVLEGDVVLAYERRPLSVTGDGARPLSSLIEAALARLADRHRGCKIAGDDPRIARTLATAGLALDTVIAQGERVALLGNANLSTGGDLVDLTDVVPNAARRLAVRAARSLGLRLAGVDLMAPDLLAQPEAAVILEVNSAPGLDYYASESQEHFDRARAIVRRMLTGLG</sequence>